<dbReference type="OrthoDB" id="529273at2759"/>
<keyword evidence="2" id="KW-0328">Glycosyltransferase</keyword>
<dbReference type="GO" id="GO:0016763">
    <property type="term" value="F:pentosyltransferase activity"/>
    <property type="evidence" value="ECO:0007669"/>
    <property type="project" value="UniProtKB-ARBA"/>
</dbReference>
<dbReference type="Pfam" id="PF04577">
    <property type="entry name" value="Glyco_transf_61"/>
    <property type="match status" value="1"/>
</dbReference>
<dbReference type="InterPro" id="IPR049625">
    <property type="entry name" value="Glyco_transf_61_cat"/>
</dbReference>
<proteinExistence type="predicted"/>
<dbReference type="Proteomes" id="UP000631114">
    <property type="component" value="Unassembled WGS sequence"/>
</dbReference>
<protein>
    <recommendedName>
        <fullName evidence="6">Glycosyltransferase 61 catalytic domain-containing protein</fullName>
    </recommendedName>
</protein>
<comment type="caution">
    <text evidence="7">The sequence shown here is derived from an EMBL/GenBank/DDBJ whole genome shotgun (WGS) entry which is preliminary data.</text>
</comment>
<dbReference type="EMBL" id="JADFTS010000008">
    <property type="protein sequence ID" value="KAF9593595.1"/>
    <property type="molecule type" value="Genomic_DNA"/>
</dbReference>
<name>A0A835H792_9MAGN</name>
<keyword evidence="4" id="KW-0325">Glycoprotein</keyword>
<evidence type="ECO:0000256" key="2">
    <source>
        <dbReference type="ARBA" id="ARBA00022676"/>
    </source>
</evidence>
<reference evidence="7 8" key="1">
    <citation type="submission" date="2020-10" db="EMBL/GenBank/DDBJ databases">
        <title>The Coptis chinensis genome and diversification of protoberbering-type alkaloids.</title>
        <authorList>
            <person name="Wang B."/>
            <person name="Shu S."/>
            <person name="Song C."/>
            <person name="Liu Y."/>
        </authorList>
    </citation>
    <scope>NUCLEOTIDE SEQUENCE [LARGE SCALE GENOMIC DNA]</scope>
    <source>
        <strain evidence="7">HL-2020</strain>
        <tissue evidence="7">Leaf</tissue>
    </source>
</reference>
<feature type="transmembrane region" description="Helical" evidence="5">
    <location>
        <begin position="21"/>
        <end position="43"/>
    </location>
</feature>
<comment type="subcellular location">
    <subcellularLocation>
        <location evidence="1">Golgi apparatus membrane</location>
        <topology evidence="1">Single-pass type II membrane protein</topology>
    </subcellularLocation>
</comment>
<gene>
    <name evidence="7" type="ORF">IFM89_024246</name>
</gene>
<keyword evidence="5" id="KW-0812">Transmembrane</keyword>
<dbReference type="AlphaFoldDB" id="A0A835H792"/>
<organism evidence="7 8">
    <name type="scientific">Coptis chinensis</name>
    <dbReference type="NCBI Taxonomy" id="261450"/>
    <lineage>
        <taxon>Eukaryota</taxon>
        <taxon>Viridiplantae</taxon>
        <taxon>Streptophyta</taxon>
        <taxon>Embryophyta</taxon>
        <taxon>Tracheophyta</taxon>
        <taxon>Spermatophyta</taxon>
        <taxon>Magnoliopsida</taxon>
        <taxon>Ranunculales</taxon>
        <taxon>Ranunculaceae</taxon>
        <taxon>Coptidoideae</taxon>
        <taxon>Coptis</taxon>
    </lineage>
</organism>
<evidence type="ECO:0000313" key="7">
    <source>
        <dbReference type="EMBL" id="KAF9593595.1"/>
    </source>
</evidence>
<dbReference type="PANTHER" id="PTHR20961">
    <property type="entry name" value="GLYCOSYLTRANSFERASE"/>
    <property type="match status" value="1"/>
</dbReference>
<dbReference type="InterPro" id="IPR007657">
    <property type="entry name" value="Glycosyltransferase_61"/>
</dbReference>
<evidence type="ECO:0000313" key="8">
    <source>
        <dbReference type="Proteomes" id="UP000631114"/>
    </source>
</evidence>
<sequence length="486" mass="55473">MERSPEDFLKPKTCCICSYSTKLALFFIVTFVGFFTLFDIQALRILPISSPLSSSTSWSTLQHLKTFFTKTYHFNCSRELEAMASKLQHSVTFLPLKDLRFAHTAMDGNTWFMSSICDDAGEEGETEHLYFPSEASKGRLLCVAGNDSHYGEKNLYGFAWKDSLPANSTLMEGLTFVSDTYYDYTNLWHGLTAMAPFVSWYKRNGCESPSRWVLYHWGELRTGMGSWHENLMKATFGELKVEGFGKSNGSSCFEKAVVMRHNIGKMGKERRLEVFDMLRCKARAFCNVSFESSNAENNKKEDTAVRLTLLMRKGARSFKNESLVVKIFSNECARVKGCKLTVTQSENLSFCDQVRAMSFTDIVASPHGAQLTNMLFMDRNSSVMEFFPNGWWEYAGIGKYAHHWMADYSGMKHLGAWWDPQVEKECPHPEKESECFGIYKNGQVGHNETFFTEWARNAINQVKVMKQDEFSTQQPKSSCVCARVVE</sequence>
<keyword evidence="5" id="KW-0472">Membrane</keyword>
<keyword evidence="5" id="KW-1133">Transmembrane helix</keyword>
<dbReference type="GO" id="GO:0000139">
    <property type="term" value="C:Golgi membrane"/>
    <property type="evidence" value="ECO:0007669"/>
    <property type="project" value="UniProtKB-SubCell"/>
</dbReference>
<evidence type="ECO:0000259" key="6">
    <source>
        <dbReference type="Pfam" id="PF04577"/>
    </source>
</evidence>
<accession>A0A835H792</accession>
<keyword evidence="3" id="KW-0808">Transferase</keyword>
<evidence type="ECO:0000256" key="3">
    <source>
        <dbReference type="ARBA" id="ARBA00022679"/>
    </source>
</evidence>
<keyword evidence="8" id="KW-1185">Reference proteome</keyword>
<evidence type="ECO:0000256" key="4">
    <source>
        <dbReference type="ARBA" id="ARBA00023180"/>
    </source>
</evidence>
<feature type="domain" description="Glycosyltransferase 61 catalytic" evidence="6">
    <location>
        <begin position="300"/>
        <end position="384"/>
    </location>
</feature>
<dbReference type="PANTHER" id="PTHR20961:SF35">
    <property type="entry name" value="GLYCOSYLTRANSFERASE FAMILY 61 PROTEIN"/>
    <property type="match status" value="1"/>
</dbReference>
<evidence type="ECO:0000256" key="5">
    <source>
        <dbReference type="SAM" id="Phobius"/>
    </source>
</evidence>
<evidence type="ECO:0000256" key="1">
    <source>
        <dbReference type="ARBA" id="ARBA00004323"/>
    </source>
</evidence>